<dbReference type="HOGENOM" id="CLU_1919242_0_0_1"/>
<gene>
    <name evidence="1" type="primary">Dsec\GM11169</name>
    <name evidence="1" type="ORF">Dsec_GM11169</name>
</gene>
<dbReference type="AlphaFoldDB" id="B4ING2"/>
<reference evidence="1 2" key="1">
    <citation type="journal article" date="2007" name="Nature">
        <title>Evolution of genes and genomes on the Drosophila phylogeny.</title>
        <authorList>
            <consortium name="Drosophila 12 Genomes Consortium"/>
            <person name="Clark A.G."/>
            <person name="Eisen M.B."/>
            <person name="Smith D.R."/>
            <person name="Bergman C.M."/>
            <person name="Oliver B."/>
            <person name="Markow T.A."/>
            <person name="Kaufman T.C."/>
            <person name="Kellis M."/>
            <person name="Gelbart W."/>
            <person name="Iyer V.N."/>
            <person name="Pollard D.A."/>
            <person name="Sackton T.B."/>
            <person name="Larracuente A.M."/>
            <person name="Singh N.D."/>
            <person name="Abad J.P."/>
            <person name="Abt D.N."/>
            <person name="Adryan B."/>
            <person name="Aguade M."/>
            <person name="Akashi H."/>
            <person name="Anderson W.W."/>
            <person name="Aquadro C.F."/>
            <person name="Ardell D.H."/>
            <person name="Arguello R."/>
            <person name="Artieri C.G."/>
            <person name="Barbash D.A."/>
            <person name="Barker D."/>
            <person name="Barsanti P."/>
            <person name="Batterham P."/>
            <person name="Batzoglou S."/>
            <person name="Begun D."/>
            <person name="Bhutkar A."/>
            <person name="Blanco E."/>
            <person name="Bosak S.A."/>
            <person name="Bradley R.K."/>
            <person name="Brand A.D."/>
            <person name="Brent M.R."/>
            <person name="Brooks A.N."/>
            <person name="Brown R.H."/>
            <person name="Butlin R.K."/>
            <person name="Caggese C."/>
            <person name="Calvi B.R."/>
            <person name="Bernardo de Carvalho A."/>
            <person name="Caspi A."/>
            <person name="Castrezana S."/>
            <person name="Celniker S.E."/>
            <person name="Chang J.L."/>
            <person name="Chapple C."/>
            <person name="Chatterji S."/>
            <person name="Chinwalla A."/>
            <person name="Civetta A."/>
            <person name="Clifton S.W."/>
            <person name="Comeron J.M."/>
            <person name="Costello J.C."/>
            <person name="Coyne J.A."/>
            <person name="Daub J."/>
            <person name="David R.G."/>
            <person name="Delcher A.L."/>
            <person name="Delehaunty K."/>
            <person name="Do C.B."/>
            <person name="Ebling H."/>
            <person name="Edwards K."/>
            <person name="Eickbush T."/>
            <person name="Evans J.D."/>
            <person name="Filipski A."/>
            <person name="Findeiss S."/>
            <person name="Freyhult E."/>
            <person name="Fulton L."/>
            <person name="Fulton R."/>
            <person name="Garcia A.C."/>
            <person name="Gardiner A."/>
            <person name="Garfield D.A."/>
            <person name="Garvin B.E."/>
            <person name="Gibson G."/>
            <person name="Gilbert D."/>
            <person name="Gnerre S."/>
            <person name="Godfrey J."/>
            <person name="Good R."/>
            <person name="Gotea V."/>
            <person name="Gravely B."/>
            <person name="Greenberg A.J."/>
            <person name="Griffiths-Jones S."/>
            <person name="Gross S."/>
            <person name="Guigo R."/>
            <person name="Gustafson E.A."/>
            <person name="Haerty W."/>
            <person name="Hahn M.W."/>
            <person name="Halligan D.L."/>
            <person name="Halpern A.L."/>
            <person name="Halter G.M."/>
            <person name="Han M.V."/>
            <person name="Heger A."/>
            <person name="Hillier L."/>
            <person name="Hinrichs A.S."/>
            <person name="Holmes I."/>
            <person name="Hoskins R.A."/>
            <person name="Hubisz M.J."/>
            <person name="Hultmark D."/>
            <person name="Huntley M.A."/>
            <person name="Jaffe D.B."/>
            <person name="Jagadeeshan S."/>
            <person name="Jeck W.R."/>
            <person name="Johnson J."/>
            <person name="Jones C.D."/>
            <person name="Jordan W.C."/>
            <person name="Karpen G.H."/>
            <person name="Kataoka E."/>
            <person name="Keightley P.D."/>
            <person name="Kheradpour P."/>
            <person name="Kirkness E.F."/>
            <person name="Koerich L.B."/>
            <person name="Kristiansen K."/>
            <person name="Kudrna D."/>
            <person name="Kulathinal R.J."/>
            <person name="Kumar S."/>
            <person name="Kwok R."/>
            <person name="Lander E."/>
            <person name="Langley C.H."/>
            <person name="Lapoint R."/>
            <person name="Lazzaro B.P."/>
            <person name="Lee S.J."/>
            <person name="Levesque L."/>
            <person name="Li R."/>
            <person name="Lin C.F."/>
            <person name="Lin M.F."/>
            <person name="Lindblad-Toh K."/>
            <person name="Llopart A."/>
            <person name="Long M."/>
            <person name="Low L."/>
            <person name="Lozovsky E."/>
            <person name="Lu J."/>
            <person name="Luo M."/>
            <person name="Machado C.A."/>
            <person name="Makalowski W."/>
            <person name="Marzo M."/>
            <person name="Matsuda M."/>
            <person name="Matzkin L."/>
            <person name="McAllister B."/>
            <person name="McBride C.S."/>
            <person name="McKernan B."/>
            <person name="McKernan K."/>
            <person name="Mendez-Lago M."/>
            <person name="Minx P."/>
            <person name="Mollenhauer M.U."/>
            <person name="Montooth K."/>
            <person name="Mount S.M."/>
            <person name="Mu X."/>
            <person name="Myers E."/>
            <person name="Negre B."/>
            <person name="Newfeld S."/>
            <person name="Nielsen R."/>
            <person name="Noor M.A."/>
            <person name="O'Grady P."/>
            <person name="Pachter L."/>
            <person name="Papaceit M."/>
            <person name="Parisi M.J."/>
            <person name="Parisi M."/>
            <person name="Parts L."/>
            <person name="Pedersen J.S."/>
            <person name="Pesole G."/>
            <person name="Phillippy A.M."/>
            <person name="Ponting C.P."/>
            <person name="Pop M."/>
            <person name="Porcelli D."/>
            <person name="Powell J.R."/>
            <person name="Prohaska S."/>
            <person name="Pruitt K."/>
            <person name="Puig M."/>
            <person name="Quesneville H."/>
            <person name="Ram K.R."/>
            <person name="Rand D."/>
            <person name="Rasmussen M.D."/>
            <person name="Reed L.K."/>
            <person name="Reenan R."/>
            <person name="Reily A."/>
            <person name="Remington K.A."/>
            <person name="Rieger T.T."/>
            <person name="Ritchie M.G."/>
            <person name="Robin C."/>
            <person name="Rogers Y.H."/>
            <person name="Rohde C."/>
            <person name="Rozas J."/>
            <person name="Rubenfield M.J."/>
            <person name="Ruiz A."/>
            <person name="Russo S."/>
            <person name="Salzberg S.L."/>
            <person name="Sanchez-Gracia A."/>
            <person name="Saranga D.J."/>
            <person name="Sato H."/>
            <person name="Schaeffer S.W."/>
            <person name="Schatz M.C."/>
            <person name="Schlenke T."/>
            <person name="Schwartz R."/>
            <person name="Segarra C."/>
            <person name="Singh R.S."/>
            <person name="Sirot L."/>
            <person name="Sirota M."/>
            <person name="Sisneros N.B."/>
            <person name="Smith C.D."/>
            <person name="Smith T.F."/>
            <person name="Spieth J."/>
            <person name="Stage D.E."/>
            <person name="Stark A."/>
            <person name="Stephan W."/>
            <person name="Strausberg R.L."/>
            <person name="Strempel S."/>
            <person name="Sturgill D."/>
            <person name="Sutton G."/>
            <person name="Sutton G.G."/>
            <person name="Tao W."/>
            <person name="Teichmann S."/>
            <person name="Tobari Y.N."/>
            <person name="Tomimura Y."/>
            <person name="Tsolas J.M."/>
            <person name="Valente V.L."/>
            <person name="Venter E."/>
            <person name="Venter J.C."/>
            <person name="Vicario S."/>
            <person name="Vieira F.G."/>
            <person name="Vilella A.J."/>
            <person name="Villasante A."/>
            <person name="Walenz B."/>
            <person name="Wang J."/>
            <person name="Wasserman M."/>
            <person name="Watts T."/>
            <person name="Wilson D."/>
            <person name="Wilson R.K."/>
            <person name="Wing R.A."/>
            <person name="Wolfner M.F."/>
            <person name="Wong A."/>
            <person name="Wong G.K."/>
            <person name="Wu C.I."/>
            <person name="Wu G."/>
            <person name="Yamamoto D."/>
            <person name="Yang H.P."/>
            <person name="Yang S.P."/>
            <person name="Yorke J.A."/>
            <person name="Yoshida K."/>
            <person name="Zdobnov E."/>
            <person name="Zhang P."/>
            <person name="Zhang Y."/>
            <person name="Zimin A.V."/>
            <person name="Baldwin J."/>
            <person name="Abdouelleil A."/>
            <person name="Abdulkadir J."/>
            <person name="Abebe A."/>
            <person name="Abera B."/>
            <person name="Abreu J."/>
            <person name="Acer S.C."/>
            <person name="Aftuck L."/>
            <person name="Alexander A."/>
            <person name="An P."/>
            <person name="Anderson E."/>
            <person name="Anderson S."/>
            <person name="Arachi H."/>
            <person name="Azer M."/>
            <person name="Bachantsang P."/>
            <person name="Barry A."/>
            <person name="Bayul T."/>
            <person name="Berlin A."/>
            <person name="Bessette D."/>
            <person name="Bloom T."/>
            <person name="Blye J."/>
            <person name="Boguslavskiy L."/>
            <person name="Bonnet C."/>
            <person name="Boukhgalter B."/>
            <person name="Bourzgui I."/>
            <person name="Brown A."/>
            <person name="Cahill P."/>
            <person name="Channer S."/>
            <person name="Cheshatsang Y."/>
            <person name="Chuda L."/>
            <person name="Citroen M."/>
            <person name="Collymore A."/>
            <person name="Cooke P."/>
            <person name="Costello M."/>
            <person name="D'Aco K."/>
            <person name="Daza R."/>
            <person name="De Haan G."/>
            <person name="DeGray S."/>
            <person name="DeMaso C."/>
            <person name="Dhargay N."/>
            <person name="Dooley K."/>
            <person name="Dooley E."/>
            <person name="Doricent M."/>
            <person name="Dorje P."/>
            <person name="Dorjee K."/>
            <person name="Dupes A."/>
            <person name="Elong R."/>
            <person name="Falk J."/>
            <person name="Farina A."/>
            <person name="Faro S."/>
            <person name="Ferguson D."/>
            <person name="Fisher S."/>
            <person name="Foley C.D."/>
            <person name="Franke A."/>
            <person name="Friedrich D."/>
            <person name="Gadbois L."/>
            <person name="Gearin G."/>
            <person name="Gearin C.R."/>
            <person name="Giannoukos G."/>
            <person name="Goode T."/>
            <person name="Graham J."/>
            <person name="Grandbois E."/>
            <person name="Grewal S."/>
            <person name="Gyaltsen K."/>
            <person name="Hafez N."/>
            <person name="Hagos B."/>
            <person name="Hall J."/>
            <person name="Henson C."/>
            <person name="Hollinger A."/>
            <person name="Honan T."/>
            <person name="Huard M.D."/>
            <person name="Hughes L."/>
            <person name="Hurhula B."/>
            <person name="Husby M.E."/>
            <person name="Kamat A."/>
            <person name="Kanga B."/>
            <person name="Kashin S."/>
            <person name="Khazanovich D."/>
            <person name="Kisner P."/>
            <person name="Lance K."/>
            <person name="Lara M."/>
            <person name="Lee W."/>
            <person name="Lennon N."/>
            <person name="Letendre F."/>
            <person name="LeVine R."/>
            <person name="Lipovsky A."/>
            <person name="Liu X."/>
            <person name="Liu J."/>
            <person name="Liu S."/>
            <person name="Lokyitsang T."/>
            <person name="Lokyitsang Y."/>
            <person name="Lubonja R."/>
            <person name="Lui A."/>
            <person name="MacDonald P."/>
            <person name="Magnisalis V."/>
            <person name="Maru K."/>
            <person name="Matthews C."/>
            <person name="McCusker W."/>
            <person name="McDonough S."/>
            <person name="Mehta T."/>
            <person name="Meldrim J."/>
            <person name="Meneus L."/>
            <person name="Mihai O."/>
            <person name="Mihalev A."/>
            <person name="Mihova T."/>
            <person name="Mittelman R."/>
            <person name="Mlenga V."/>
            <person name="Montmayeur A."/>
            <person name="Mulrain L."/>
            <person name="Navidi A."/>
            <person name="Naylor J."/>
            <person name="Negash T."/>
            <person name="Nguyen T."/>
            <person name="Nguyen N."/>
            <person name="Nicol R."/>
            <person name="Norbu C."/>
            <person name="Norbu N."/>
            <person name="Novod N."/>
            <person name="O'Neill B."/>
            <person name="Osman S."/>
            <person name="Markiewicz E."/>
            <person name="Oyono O.L."/>
            <person name="Patti C."/>
            <person name="Phunkhang P."/>
            <person name="Pierre F."/>
            <person name="Priest M."/>
            <person name="Raghuraman S."/>
            <person name="Rege F."/>
            <person name="Reyes R."/>
            <person name="Rise C."/>
            <person name="Rogov P."/>
            <person name="Ross K."/>
            <person name="Ryan E."/>
            <person name="Settipalli S."/>
            <person name="Shea T."/>
            <person name="Sherpa N."/>
            <person name="Shi L."/>
            <person name="Shih D."/>
            <person name="Sparrow T."/>
            <person name="Spaulding J."/>
            <person name="Stalker J."/>
            <person name="Stange-Thomann N."/>
            <person name="Stavropoulos S."/>
            <person name="Stone C."/>
            <person name="Strader C."/>
            <person name="Tesfaye S."/>
            <person name="Thomson T."/>
            <person name="Thoulutsang Y."/>
            <person name="Thoulutsang D."/>
            <person name="Topham K."/>
            <person name="Topping I."/>
            <person name="Tsamla T."/>
            <person name="Vassiliev H."/>
            <person name="Vo A."/>
            <person name="Wangchuk T."/>
            <person name="Wangdi T."/>
            <person name="Weiand M."/>
            <person name="Wilkinson J."/>
            <person name="Wilson A."/>
            <person name="Yadav S."/>
            <person name="Young G."/>
            <person name="Yu Q."/>
            <person name="Zembek L."/>
            <person name="Zhong D."/>
            <person name="Zimmer A."/>
            <person name="Zwirko Z."/>
            <person name="Jaffe D.B."/>
            <person name="Alvarez P."/>
            <person name="Brockman W."/>
            <person name="Butler J."/>
            <person name="Chin C."/>
            <person name="Gnerre S."/>
            <person name="Grabherr M."/>
            <person name="Kleber M."/>
            <person name="Mauceli E."/>
            <person name="MacCallum I."/>
        </authorList>
    </citation>
    <scope>NUCLEOTIDE SEQUENCE [LARGE SCALE GENOMIC DNA]</scope>
    <source>
        <strain evidence="2">Rob3c / Tucson 14021-0248.25</strain>
    </source>
</reference>
<evidence type="ECO:0000313" key="2">
    <source>
        <dbReference type="Proteomes" id="UP000001292"/>
    </source>
</evidence>
<keyword evidence="2" id="KW-1185">Reference proteome</keyword>
<dbReference type="EMBL" id="CH482225">
    <property type="protein sequence ID" value="EDW49579.1"/>
    <property type="molecule type" value="Genomic_DNA"/>
</dbReference>
<evidence type="ECO:0000313" key="1">
    <source>
        <dbReference type="EMBL" id="EDW49579.1"/>
    </source>
</evidence>
<name>B4ING2_DROSE</name>
<organism evidence="2">
    <name type="scientific">Drosophila sechellia</name>
    <name type="common">Fruit fly</name>
    <dbReference type="NCBI Taxonomy" id="7238"/>
    <lineage>
        <taxon>Eukaryota</taxon>
        <taxon>Metazoa</taxon>
        <taxon>Ecdysozoa</taxon>
        <taxon>Arthropoda</taxon>
        <taxon>Hexapoda</taxon>
        <taxon>Insecta</taxon>
        <taxon>Pterygota</taxon>
        <taxon>Neoptera</taxon>
        <taxon>Endopterygota</taxon>
        <taxon>Diptera</taxon>
        <taxon>Brachycera</taxon>
        <taxon>Muscomorpha</taxon>
        <taxon>Ephydroidea</taxon>
        <taxon>Drosophilidae</taxon>
        <taxon>Drosophila</taxon>
        <taxon>Sophophora</taxon>
    </lineage>
</organism>
<accession>B4ING2</accession>
<dbReference type="Proteomes" id="UP000001292">
    <property type="component" value="Unassembled WGS sequence"/>
</dbReference>
<protein>
    <submittedName>
        <fullName evidence="1">GM11169</fullName>
    </submittedName>
</protein>
<sequence>MDVLPEDYAPPQHNQRIRPVRTRCGEKLATQATAAQARESFESPSSFGIGRRRMATVAVETGDSCGGMARHLAKKNQSEVLVHGNVLLWVGMRISVVREMLLTCCQAIFHCFPPGTQTSCVLLPPFIECQPF</sequence>
<proteinExistence type="predicted"/>